<dbReference type="Proteomes" id="UP000198862">
    <property type="component" value="Unassembled WGS sequence"/>
</dbReference>
<keyword evidence="2" id="KW-1185">Reference proteome</keyword>
<name>A0A1I1S6X1_9GAMM</name>
<proteinExistence type="predicted"/>
<dbReference type="SUPFAM" id="SSF53850">
    <property type="entry name" value="Periplasmic binding protein-like II"/>
    <property type="match status" value="1"/>
</dbReference>
<gene>
    <name evidence="1" type="ORF">SAMN02745724_04481</name>
</gene>
<evidence type="ECO:0000313" key="2">
    <source>
        <dbReference type="Proteomes" id="UP000198862"/>
    </source>
</evidence>
<protein>
    <submittedName>
        <fullName evidence="1">Amino acid ABC transporter substrate-binding protein, PAAT family (TC 3.A.1.3.-)</fullName>
    </submittedName>
</protein>
<dbReference type="Gene3D" id="3.40.190.10">
    <property type="entry name" value="Periplasmic binding protein-like II"/>
    <property type="match status" value="2"/>
</dbReference>
<dbReference type="STRING" id="1123010.SAMN02745724_04481"/>
<dbReference type="RefSeq" id="WP_245763891.1">
    <property type="nucleotide sequence ID" value="NZ_FOLO01000056.1"/>
</dbReference>
<evidence type="ECO:0000313" key="1">
    <source>
        <dbReference type="EMBL" id="SFD42314.1"/>
    </source>
</evidence>
<sequence length="317" mass="36119">MMFKLLNISILKWLIFSLALTLFNIHPIAFANVDTHVDEKISVGYFQHGKYIVIEGLKTSTGYIFNQESHKIIKLSTLDWPPYIGQNLCNKGWVFKFTVALLASKGYQIHINFLPWARAVRSVELGFSDILFPEYYIEDSAPSDYAKGQRRREVLMLSNEFPGGMIGFLKRKGEISKFKGNLQDLKGEAIGVVRGYQNTPEFDVMMDNNEFNIVQAVDDLQLVKLLVGKRVNLIIGDPKVLRFTVNYSDLSAPEKAKLLNSIEEVKPEIKYNALYYAISIKSKNANEILKDINTALYEFKNSGETQRIIDMGSTECY</sequence>
<dbReference type="EMBL" id="FOLO01000056">
    <property type="protein sequence ID" value="SFD42314.1"/>
    <property type="molecule type" value="Genomic_DNA"/>
</dbReference>
<dbReference type="AlphaFoldDB" id="A0A1I1S6X1"/>
<organism evidence="1 2">
    <name type="scientific">Pseudoalteromonas denitrificans DSM 6059</name>
    <dbReference type="NCBI Taxonomy" id="1123010"/>
    <lineage>
        <taxon>Bacteria</taxon>
        <taxon>Pseudomonadati</taxon>
        <taxon>Pseudomonadota</taxon>
        <taxon>Gammaproteobacteria</taxon>
        <taxon>Alteromonadales</taxon>
        <taxon>Pseudoalteromonadaceae</taxon>
        <taxon>Pseudoalteromonas</taxon>
    </lineage>
</organism>
<reference evidence="1 2" key="1">
    <citation type="submission" date="2016-10" db="EMBL/GenBank/DDBJ databases">
        <authorList>
            <person name="de Groot N.N."/>
        </authorList>
    </citation>
    <scope>NUCLEOTIDE SEQUENCE [LARGE SCALE GENOMIC DNA]</scope>
    <source>
        <strain evidence="1 2">DSM 6059</strain>
    </source>
</reference>
<accession>A0A1I1S6X1</accession>